<gene>
    <name evidence="1" type="ORF">chiPu_0029104</name>
</gene>
<feature type="non-terminal residue" evidence="1">
    <location>
        <position position="48"/>
    </location>
</feature>
<proteinExistence type="predicted"/>
<protein>
    <submittedName>
        <fullName evidence="1">Uncharacterized protein</fullName>
    </submittedName>
</protein>
<dbReference type="Proteomes" id="UP000287033">
    <property type="component" value="Unassembled WGS sequence"/>
</dbReference>
<dbReference type="EMBL" id="BEZZ01148210">
    <property type="protein sequence ID" value="GCC44877.1"/>
    <property type="molecule type" value="Genomic_DNA"/>
</dbReference>
<name>A0A401TQD5_CHIPU</name>
<sequence length="48" mass="5432">MVTDLSPCVTECESELDDHRSVPVICCQDYPLLPVTGAVERREIRLRS</sequence>
<evidence type="ECO:0000313" key="1">
    <source>
        <dbReference type="EMBL" id="GCC44877.1"/>
    </source>
</evidence>
<organism evidence="1 2">
    <name type="scientific">Chiloscyllium punctatum</name>
    <name type="common">Brownbanded bambooshark</name>
    <name type="synonym">Hemiscyllium punctatum</name>
    <dbReference type="NCBI Taxonomy" id="137246"/>
    <lineage>
        <taxon>Eukaryota</taxon>
        <taxon>Metazoa</taxon>
        <taxon>Chordata</taxon>
        <taxon>Craniata</taxon>
        <taxon>Vertebrata</taxon>
        <taxon>Chondrichthyes</taxon>
        <taxon>Elasmobranchii</taxon>
        <taxon>Galeomorphii</taxon>
        <taxon>Galeoidea</taxon>
        <taxon>Orectolobiformes</taxon>
        <taxon>Hemiscylliidae</taxon>
        <taxon>Chiloscyllium</taxon>
    </lineage>
</organism>
<reference evidence="1 2" key="1">
    <citation type="journal article" date="2018" name="Nat. Ecol. Evol.">
        <title>Shark genomes provide insights into elasmobranch evolution and the origin of vertebrates.</title>
        <authorList>
            <person name="Hara Y"/>
            <person name="Yamaguchi K"/>
            <person name="Onimaru K"/>
            <person name="Kadota M"/>
            <person name="Koyanagi M"/>
            <person name="Keeley SD"/>
            <person name="Tatsumi K"/>
            <person name="Tanaka K"/>
            <person name="Motone F"/>
            <person name="Kageyama Y"/>
            <person name="Nozu R"/>
            <person name="Adachi N"/>
            <person name="Nishimura O"/>
            <person name="Nakagawa R"/>
            <person name="Tanegashima C"/>
            <person name="Kiyatake I"/>
            <person name="Matsumoto R"/>
            <person name="Murakumo K"/>
            <person name="Nishida K"/>
            <person name="Terakita A"/>
            <person name="Kuratani S"/>
            <person name="Sato K"/>
            <person name="Hyodo S Kuraku.S."/>
        </authorList>
    </citation>
    <scope>NUCLEOTIDE SEQUENCE [LARGE SCALE GENOMIC DNA]</scope>
</reference>
<comment type="caution">
    <text evidence="1">The sequence shown here is derived from an EMBL/GenBank/DDBJ whole genome shotgun (WGS) entry which is preliminary data.</text>
</comment>
<keyword evidence="2" id="KW-1185">Reference proteome</keyword>
<dbReference type="AlphaFoldDB" id="A0A401TQD5"/>
<accession>A0A401TQD5</accession>
<evidence type="ECO:0000313" key="2">
    <source>
        <dbReference type="Proteomes" id="UP000287033"/>
    </source>
</evidence>